<dbReference type="EMBL" id="CAJOBJ010091496">
    <property type="protein sequence ID" value="CAF4545311.1"/>
    <property type="molecule type" value="Genomic_DNA"/>
</dbReference>
<comment type="caution">
    <text evidence="3">The sequence shown here is derived from an EMBL/GenBank/DDBJ whole genome shotgun (WGS) entry which is preliminary data.</text>
</comment>
<evidence type="ECO:0000313" key="5">
    <source>
        <dbReference type="Proteomes" id="UP000676336"/>
    </source>
</evidence>
<dbReference type="EMBL" id="CAJOBI010134252">
    <property type="protein sequence ID" value="CAF4738583.1"/>
    <property type="molecule type" value="Genomic_DNA"/>
</dbReference>
<dbReference type="Proteomes" id="UP000681720">
    <property type="component" value="Unassembled WGS sequence"/>
</dbReference>
<feature type="non-terminal residue" evidence="3">
    <location>
        <position position="1"/>
    </location>
</feature>
<dbReference type="EMBL" id="CAJOBJ010108462">
    <property type="protein sequence ID" value="CAF4619890.1"/>
    <property type="molecule type" value="Genomic_DNA"/>
</dbReference>
<evidence type="ECO:0000313" key="2">
    <source>
        <dbReference type="EMBL" id="CAF4619890.1"/>
    </source>
</evidence>
<proteinExistence type="predicted"/>
<evidence type="ECO:0000313" key="4">
    <source>
        <dbReference type="EMBL" id="CAF4738583.1"/>
    </source>
</evidence>
<accession>A0A8S3A4F5</accession>
<dbReference type="EMBL" id="CAJOBI010115277">
    <property type="protein sequence ID" value="CAF4652103.1"/>
    <property type="molecule type" value="Genomic_DNA"/>
</dbReference>
<reference evidence="3" key="1">
    <citation type="submission" date="2021-02" db="EMBL/GenBank/DDBJ databases">
        <authorList>
            <person name="Nowell W R."/>
        </authorList>
    </citation>
    <scope>NUCLEOTIDE SEQUENCE</scope>
</reference>
<protein>
    <submittedName>
        <fullName evidence="3">Uncharacterized protein</fullName>
    </submittedName>
</protein>
<sequence>IPRTESTLHYIQFLKPLTYERRFFFVELENISEHCQITIGIASSKHALNEPPGLVNDS</sequence>
<gene>
    <name evidence="1" type="ORF">GIL414_LOCUS36607</name>
    <name evidence="2" type="ORF">GIL414_LOCUS39724</name>
    <name evidence="3" type="ORF">SMN809_LOCUS41144</name>
    <name evidence="4" type="ORF">SMN809_LOCUS44609</name>
</gene>
<dbReference type="AlphaFoldDB" id="A0A8S3A4F5"/>
<dbReference type="Proteomes" id="UP000676336">
    <property type="component" value="Unassembled WGS sequence"/>
</dbReference>
<organism evidence="3 5">
    <name type="scientific">Rotaria magnacalcarata</name>
    <dbReference type="NCBI Taxonomy" id="392030"/>
    <lineage>
        <taxon>Eukaryota</taxon>
        <taxon>Metazoa</taxon>
        <taxon>Spiralia</taxon>
        <taxon>Gnathifera</taxon>
        <taxon>Rotifera</taxon>
        <taxon>Eurotatoria</taxon>
        <taxon>Bdelloidea</taxon>
        <taxon>Philodinida</taxon>
        <taxon>Philodinidae</taxon>
        <taxon>Rotaria</taxon>
    </lineage>
</organism>
<feature type="non-terminal residue" evidence="3">
    <location>
        <position position="58"/>
    </location>
</feature>
<evidence type="ECO:0000313" key="3">
    <source>
        <dbReference type="EMBL" id="CAF4652103.1"/>
    </source>
</evidence>
<evidence type="ECO:0000313" key="1">
    <source>
        <dbReference type="EMBL" id="CAF4545311.1"/>
    </source>
</evidence>
<name>A0A8S3A4F5_9BILA</name>